<feature type="compositionally biased region" description="Polar residues" evidence="1">
    <location>
        <begin position="37"/>
        <end position="46"/>
    </location>
</feature>
<name>A0A835XZX2_9CHLO</name>
<reference evidence="2" key="1">
    <citation type="journal article" date="2020" name="bioRxiv">
        <title>Comparative genomics of Chlamydomonas.</title>
        <authorList>
            <person name="Craig R.J."/>
            <person name="Hasan A.R."/>
            <person name="Ness R.W."/>
            <person name="Keightley P.D."/>
        </authorList>
    </citation>
    <scope>NUCLEOTIDE SEQUENCE</scope>
    <source>
        <strain evidence="2">CCAP 11/70</strain>
    </source>
</reference>
<evidence type="ECO:0000313" key="2">
    <source>
        <dbReference type="EMBL" id="KAG2492682.1"/>
    </source>
</evidence>
<proteinExistence type="predicted"/>
<dbReference type="Proteomes" id="UP000612055">
    <property type="component" value="Unassembled WGS sequence"/>
</dbReference>
<evidence type="ECO:0000256" key="1">
    <source>
        <dbReference type="SAM" id="MobiDB-lite"/>
    </source>
</evidence>
<organism evidence="2 3">
    <name type="scientific">Edaphochlamys debaryana</name>
    <dbReference type="NCBI Taxonomy" id="47281"/>
    <lineage>
        <taxon>Eukaryota</taxon>
        <taxon>Viridiplantae</taxon>
        <taxon>Chlorophyta</taxon>
        <taxon>core chlorophytes</taxon>
        <taxon>Chlorophyceae</taxon>
        <taxon>CS clade</taxon>
        <taxon>Chlamydomonadales</taxon>
        <taxon>Chlamydomonadales incertae sedis</taxon>
        <taxon>Edaphochlamys</taxon>
    </lineage>
</organism>
<keyword evidence="3" id="KW-1185">Reference proteome</keyword>
<dbReference type="AlphaFoldDB" id="A0A835XZX2"/>
<dbReference type="EMBL" id="JAEHOE010000043">
    <property type="protein sequence ID" value="KAG2492682.1"/>
    <property type="molecule type" value="Genomic_DNA"/>
</dbReference>
<feature type="region of interest" description="Disordered" evidence="1">
    <location>
        <begin position="35"/>
        <end position="55"/>
    </location>
</feature>
<evidence type="ECO:0000313" key="3">
    <source>
        <dbReference type="Proteomes" id="UP000612055"/>
    </source>
</evidence>
<gene>
    <name evidence="2" type="ORF">HYH03_009097</name>
</gene>
<accession>A0A835XZX2</accession>
<comment type="caution">
    <text evidence="2">The sequence shown here is derived from an EMBL/GenBank/DDBJ whole genome shotgun (WGS) entry which is preliminary data.</text>
</comment>
<sequence length="70" mass="7975">MAEALKNLAAVLYQQERFGEAKPLYRRARLRCACGPSSRTTRSLSQGPPDLPQRDWDWDCNVDPDIVMLP</sequence>
<protein>
    <submittedName>
        <fullName evidence="2">Uncharacterized protein</fullName>
    </submittedName>
</protein>